<dbReference type="InterPro" id="IPR052729">
    <property type="entry name" value="Acyl/Acetyltrans_Enzymes"/>
</dbReference>
<reference evidence="2" key="1">
    <citation type="submission" date="2013-01" db="EMBL/GenBank/DDBJ databases">
        <title>Genome draft of Hydrogenophaga taeniospiralis 2K1.</title>
        <authorList>
            <person name="Gomila M."/>
            <person name="Lalucat J."/>
        </authorList>
    </citation>
    <scope>NUCLEOTIDE SEQUENCE</scope>
    <source>
        <strain evidence="2">CCUG 15921</strain>
    </source>
</reference>
<protein>
    <submittedName>
        <fullName evidence="2">Histone gcn5-related n-acetyltransferase</fullName>
    </submittedName>
</protein>
<proteinExistence type="predicted"/>
<organism evidence="2 3">
    <name type="scientific">Hydrogenophaga taeniospiralis CCUG 15921</name>
    <dbReference type="NCBI Taxonomy" id="1281780"/>
    <lineage>
        <taxon>Bacteria</taxon>
        <taxon>Pseudomonadati</taxon>
        <taxon>Pseudomonadota</taxon>
        <taxon>Betaproteobacteria</taxon>
        <taxon>Burkholderiales</taxon>
        <taxon>Comamonadaceae</taxon>
        <taxon>Hydrogenophaga</taxon>
    </lineage>
</organism>
<dbReference type="Gene3D" id="3.40.630.30">
    <property type="match status" value="1"/>
</dbReference>
<accession>A0A9X4S868</accession>
<dbReference type="EMBL" id="AOGK01000005">
    <property type="protein sequence ID" value="MDG5975020.1"/>
    <property type="molecule type" value="Genomic_DNA"/>
</dbReference>
<comment type="caution">
    <text evidence="2">The sequence shown here is derived from an EMBL/GenBank/DDBJ whole genome shotgun (WGS) entry which is preliminary data.</text>
</comment>
<dbReference type="Pfam" id="PF13508">
    <property type="entry name" value="Acetyltransf_7"/>
    <property type="match status" value="1"/>
</dbReference>
<evidence type="ECO:0000259" key="1">
    <source>
        <dbReference type="PROSITE" id="PS51186"/>
    </source>
</evidence>
<evidence type="ECO:0000313" key="3">
    <source>
        <dbReference type="Proteomes" id="UP001152876"/>
    </source>
</evidence>
<dbReference type="PANTHER" id="PTHR47237">
    <property type="entry name" value="SLL0310 PROTEIN"/>
    <property type="match status" value="1"/>
</dbReference>
<dbReference type="CDD" id="cd04301">
    <property type="entry name" value="NAT_SF"/>
    <property type="match status" value="1"/>
</dbReference>
<evidence type="ECO:0000313" key="2">
    <source>
        <dbReference type="EMBL" id="MDG5975020.1"/>
    </source>
</evidence>
<dbReference type="AlphaFoldDB" id="A0A9X4S868"/>
<name>A0A9X4S868_9BURK</name>
<keyword evidence="3" id="KW-1185">Reference proteome</keyword>
<sequence length="301" mass="32798">MTKMLLKNPFPALGDTSPADDGVLLRPMTEADLPHAQALSAELRWPHRLTDWEHVFALAEGLVAERDGKIIATALRWLWGERHATVGLIIVTPACQGRRIGHRLLTALLDGLDHHTVLLQATMEGRGLYERLGFVRTGEIRQHQGVAQPAPLIALPEGWRLRPAGQNEAQALHRLDADARGMPRPQLIDSLLAQAEACVVLDHDGTQKGFAILRRFGRGHVIGPVIAPDTEGAKALIAHLAGTNAGRFTRIDIDFDSGLAEWLESLGLLRVDAATTMVRGEPLQHPDGAPRLFAIVTQALC</sequence>
<dbReference type="Gene3D" id="3.40.630.90">
    <property type="match status" value="1"/>
</dbReference>
<dbReference type="InterPro" id="IPR041496">
    <property type="entry name" value="YitH/HolE_GNAT"/>
</dbReference>
<dbReference type="SUPFAM" id="SSF55729">
    <property type="entry name" value="Acyl-CoA N-acyltransferases (Nat)"/>
    <property type="match status" value="1"/>
</dbReference>
<dbReference type="Pfam" id="PF18014">
    <property type="entry name" value="Acetyltransf_18"/>
    <property type="match status" value="1"/>
</dbReference>
<dbReference type="PANTHER" id="PTHR47237:SF2">
    <property type="entry name" value="BLL4206 PROTEIN"/>
    <property type="match status" value="1"/>
</dbReference>
<dbReference type="GO" id="GO:0016747">
    <property type="term" value="F:acyltransferase activity, transferring groups other than amino-acyl groups"/>
    <property type="evidence" value="ECO:0007669"/>
    <property type="project" value="InterPro"/>
</dbReference>
<gene>
    <name evidence="2" type="ORF">H010_07151</name>
</gene>
<feature type="domain" description="N-acetyltransferase" evidence="1">
    <location>
        <begin position="23"/>
        <end position="162"/>
    </location>
</feature>
<dbReference type="InterPro" id="IPR016181">
    <property type="entry name" value="Acyl_CoA_acyltransferase"/>
</dbReference>
<dbReference type="PROSITE" id="PS51186">
    <property type="entry name" value="GNAT"/>
    <property type="match status" value="1"/>
</dbReference>
<dbReference type="Proteomes" id="UP001152876">
    <property type="component" value="Unassembled WGS sequence"/>
</dbReference>
<dbReference type="InterPro" id="IPR000182">
    <property type="entry name" value="GNAT_dom"/>
</dbReference>